<evidence type="ECO:0000256" key="5">
    <source>
        <dbReference type="ARBA" id="ARBA00022729"/>
    </source>
</evidence>
<feature type="chain" id="PRO_5025091718" description="S-protein homolog" evidence="6">
    <location>
        <begin position="30"/>
        <end position="148"/>
    </location>
</feature>
<evidence type="ECO:0000256" key="1">
    <source>
        <dbReference type="ARBA" id="ARBA00004613"/>
    </source>
</evidence>
<dbReference type="EMBL" id="KI536661">
    <property type="protein sequence ID" value="ESR56907.1"/>
    <property type="molecule type" value="Genomic_DNA"/>
</dbReference>
<evidence type="ECO:0000313" key="7">
    <source>
        <dbReference type="EMBL" id="ESR56907.1"/>
    </source>
</evidence>
<dbReference type="KEGG" id="cic:CICLE_v10024159mg"/>
<evidence type="ECO:0000256" key="3">
    <source>
        <dbReference type="ARBA" id="ARBA00022471"/>
    </source>
</evidence>
<dbReference type="InParanoid" id="V4TTV3"/>
<protein>
    <recommendedName>
        <fullName evidence="6">S-protein homolog</fullName>
    </recommendedName>
</protein>
<dbReference type="PANTHER" id="PTHR31232:SF156">
    <property type="entry name" value="PLANT SELF-INCOMPATIBILITY PROTEIN S1 FAMILY-RELATED"/>
    <property type="match status" value="1"/>
</dbReference>
<comment type="similarity">
    <text evidence="2 6">Belongs to the plant self-incompatibility (S1) protein family.</text>
</comment>
<dbReference type="Pfam" id="PF05938">
    <property type="entry name" value="Self-incomp_S1"/>
    <property type="match status" value="1"/>
</dbReference>
<dbReference type="eggNOG" id="ENOG502SQIK">
    <property type="taxonomic scope" value="Eukaryota"/>
</dbReference>
<organism evidence="7 8">
    <name type="scientific">Citrus clementina</name>
    <name type="common">Clementine</name>
    <name type="synonym">Citrus deliciosa x Citrus sinensis</name>
    <dbReference type="NCBI Taxonomy" id="85681"/>
    <lineage>
        <taxon>Eukaryota</taxon>
        <taxon>Viridiplantae</taxon>
        <taxon>Streptophyta</taxon>
        <taxon>Embryophyta</taxon>
        <taxon>Tracheophyta</taxon>
        <taxon>Spermatophyta</taxon>
        <taxon>Magnoliopsida</taxon>
        <taxon>eudicotyledons</taxon>
        <taxon>Gunneridae</taxon>
        <taxon>Pentapetalae</taxon>
        <taxon>rosids</taxon>
        <taxon>malvids</taxon>
        <taxon>Sapindales</taxon>
        <taxon>Rutaceae</taxon>
        <taxon>Aurantioideae</taxon>
        <taxon>Citrus</taxon>
    </lineage>
</organism>
<evidence type="ECO:0000256" key="2">
    <source>
        <dbReference type="ARBA" id="ARBA00005581"/>
    </source>
</evidence>
<evidence type="ECO:0000313" key="8">
    <source>
        <dbReference type="Proteomes" id="UP000030687"/>
    </source>
</evidence>
<dbReference type="GO" id="GO:0005576">
    <property type="term" value="C:extracellular region"/>
    <property type="evidence" value="ECO:0007669"/>
    <property type="project" value="UniProtKB-SubCell"/>
</dbReference>
<reference evidence="7 8" key="1">
    <citation type="submission" date="2013-10" db="EMBL/GenBank/DDBJ databases">
        <authorList>
            <consortium name="International Citrus Genome Consortium"/>
            <person name="Jenkins J."/>
            <person name="Schmutz J."/>
            <person name="Prochnik S."/>
            <person name="Rokhsar D."/>
            <person name="Gmitter F."/>
            <person name="Ollitrault P."/>
            <person name="Machado M."/>
            <person name="Talon M."/>
            <person name="Wincker P."/>
            <person name="Jaillon O."/>
            <person name="Morgante M."/>
        </authorList>
    </citation>
    <scope>NUCLEOTIDE SEQUENCE</scope>
    <source>
        <strain evidence="8">cv. Clemenules</strain>
    </source>
</reference>
<comment type="subcellular location">
    <subcellularLocation>
        <location evidence="1 6">Secreted</location>
    </subcellularLocation>
</comment>
<name>V4TTV3_CITCL</name>
<evidence type="ECO:0000256" key="6">
    <source>
        <dbReference type="RuleBase" id="RU367044"/>
    </source>
</evidence>
<keyword evidence="3 6" id="KW-0713">Self-incompatibility</keyword>
<keyword evidence="5 6" id="KW-0732">Signal</keyword>
<dbReference type="GO" id="GO:0060320">
    <property type="term" value="P:rejection of self pollen"/>
    <property type="evidence" value="ECO:0007669"/>
    <property type="project" value="UniProtKB-KW"/>
</dbReference>
<evidence type="ECO:0000256" key="4">
    <source>
        <dbReference type="ARBA" id="ARBA00022525"/>
    </source>
</evidence>
<proteinExistence type="inferred from homology"/>
<keyword evidence="4 6" id="KW-0964">Secreted</keyword>
<feature type="signal peptide" evidence="6">
    <location>
        <begin position="1"/>
        <end position="29"/>
    </location>
</feature>
<accession>V4TTV3</accession>
<gene>
    <name evidence="7" type="ORF">CICLE_v10024159mg</name>
</gene>
<dbReference type="InterPro" id="IPR010264">
    <property type="entry name" value="Self-incomp_S1"/>
</dbReference>
<dbReference type="PANTHER" id="PTHR31232">
    <property type="match status" value="1"/>
</dbReference>
<sequence length="148" mass="17515">MDKISQIGRLNLVVVTVVLALAIRPSVSPIPTKTWHVHVVNNLSNNQTLLVHCKSKDDDLGEHNLAAGTEFAWKFKENFFQTTLFWCYLKKQDKFCNIFNVFWKEDFFQFRCRYKNCIWIAKVEGIYLKNIPEGHDELWHEWKQPPCN</sequence>
<dbReference type="AlphaFoldDB" id="V4TTV3"/>
<keyword evidence="8" id="KW-1185">Reference proteome</keyword>
<dbReference type="OMA" id="PGERDEY"/>
<dbReference type="Proteomes" id="UP000030687">
    <property type="component" value="Unassembled WGS sequence"/>
</dbReference>
<dbReference type="Gramene" id="ESR56907">
    <property type="protein sequence ID" value="ESR56907"/>
    <property type="gene ID" value="CICLE_v10024159mg"/>
</dbReference>